<dbReference type="Pfam" id="PF00763">
    <property type="entry name" value="THF_DHG_CYH"/>
    <property type="match status" value="1"/>
</dbReference>
<feature type="binding site" evidence="11">
    <location>
        <begin position="178"/>
        <end position="180"/>
    </location>
    <ligand>
        <name>NADP(+)</name>
        <dbReference type="ChEBI" id="CHEBI:58349"/>
    </ligand>
</feature>
<dbReference type="InterPro" id="IPR046346">
    <property type="entry name" value="Aminoacid_DH-like_N_sf"/>
</dbReference>
<feature type="domain" description="Tetrahydrofolate dehydrogenase/cyclohydrolase NAD(P)-binding" evidence="13">
    <location>
        <begin position="152"/>
        <end position="298"/>
    </location>
</feature>
<evidence type="ECO:0000256" key="4">
    <source>
        <dbReference type="ARBA" id="ARBA00022755"/>
    </source>
</evidence>
<feature type="domain" description="Tetrahydrofolate dehydrogenase/cyclohydrolase catalytic" evidence="12">
    <location>
        <begin position="18"/>
        <end position="132"/>
    </location>
</feature>
<dbReference type="AlphaFoldDB" id="A0A2S0L483"/>
<evidence type="ECO:0000256" key="3">
    <source>
        <dbReference type="ARBA" id="ARBA00022605"/>
    </source>
</evidence>
<dbReference type="GO" id="GO:0035999">
    <property type="term" value="P:tetrahydrofolate interconversion"/>
    <property type="evidence" value="ECO:0007669"/>
    <property type="project" value="UniProtKB-UniRule"/>
</dbReference>
<name>A0A2S0L483_9FIRM</name>
<evidence type="ECO:0000313" key="15">
    <source>
        <dbReference type="Proteomes" id="UP000237883"/>
    </source>
</evidence>
<dbReference type="EC" id="1.5.1.5" evidence="11"/>
<comment type="pathway">
    <text evidence="1 11">One-carbon metabolism; tetrahydrofolate interconversion.</text>
</comment>
<evidence type="ECO:0000256" key="10">
    <source>
        <dbReference type="ARBA" id="ARBA00023268"/>
    </source>
</evidence>
<sequence length="300" mass="32326">MVLHVKNAEETSDMHTLLKGAPVRDAIDQDIISRVELLTKAGKTPKIATFRIGDDDGEKYYEGAIIKRAGKYGIDCESVVLDEGVSQSDAEEELVRLNNDDNIDGIIMLMPFPKSIDGERLRALLSPTKDIDAITDASYANLFANDPNAFYACTAESCMEILKFYGVDLKGKQVTIVGRSMRVGKPLMLMMMNANATVTVCHTKTTDENLREACERADVVVLATGQIESYSPELFHDGQIIIDVGTGTGKDGKLAGDFDSGALEAEGMPKSLSYSPVPGGVGTVTTALLLRNVVKAAELA</sequence>
<keyword evidence="7 11" id="KW-0560">Oxidoreductase</keyword>
<keyword evidence="3 11" id="KW-0028">Amino-acid biosynthesis</keyword>
<evidence type="ECO:0000256" key="5">
    <source>
        <dbReference type="ARBA" id="ARBA00022801"/>
    </source>
</evidence>
<evidence type="ECO:0000256" key="2">
    <source>
        <dbReference type="ARBA" id="ARBA00022563"/>
    </source>
</evidence>
<evidence type="ECO:0000259" key="12">
    <source>
        <dbReference type="Pfam" id="PF00763"/>
    </source>
</evidence>
<comment type="catalytic activity">
    <reaction evidence="11">
        <text>(6R)-5,10-methylene-5,6,7,8-tetrahydrofolate + NADP(+) = (6R)-5,10-methenyltetrahydrofolate + NADPH</text>
        <dbReference type="Rhea" id="RHEA:22812"/>
        <dbReference type="ChEBI" id="CHEBI:15636"/>
        <dbReference type="ChEBI" id="CHEBI:57455"/>
        <dbReference type="ChEBI" id="CHEBI:57783"/>
        <dbReference type="ChEBI" id="CHEBI:58349"/>
        <dbReference type="EC" id="1.5.1.5"/>
    </reaction>
</comment>
<dbReference type="HAMAP" id="MF_01576">
    <property type="entry name" value="THF_DHG_CYH"/>
    <property type="match status" value="1"/>
</dbReference>
<feature type="binding site" evidence="11">
    <location>
        <position position="246"/>
    </location>
    <ligand>
        <name>NADP(+)</name>
        <dbReference type="ChEBI" id="CHEBI:58349"/>
    </ligand>
</feature>
<dbReference type="Proteomes" id="UP000237883">
    <property type="component" value="Chromosome"/>
</dbReference>
<keyword evidence="2 11" id="KW-0554">One-carbon metabolism</keyword>
<gene>
    <name evidence="11" type="primary">folD</name>
    <name evidence="14" type="ORF">C5Q96_03930</name>
</gene>
<reference evidence="15" key="1">
    <citation type="submission" date="2018-02" db="EMBL/GenBank/DDBJ databases">
        <authorList>
            <person name="Holder M.E."/>
            <person name="Ajami N.J."/>
            <person name="Petrosino J.F."/>
        </authorList>
    </citation>
    <scope>NUCLEOTIDE SEQUENCE [LARGE SCALE GENOMIC DNA]</scope>
    <source>
        <strain evidence="15">CCUG 47132</strain>
    </source>
</reference>
<dbReference type="GO" id="GO:0005829">
    <property type="term" value="C:cytosol"/>
    <property type="evidence" value="ECO:0007669"/>
    <property type="project" value="TreeGrafter"/>
</dbReference>
<dbReference type="InterPro" id="IPR036291">
    <property type="entry name" value="NAD(P)-bd_dom_sf"/>
</dbReference>
<dbReference type="Gene3D" id="3.40.50.10860">
    <property type="entry name" value="Leucine Dehydrogenase, chain A, domain 1"/>
    <property type="match status" value="1"/>
</dbReference>
<comment type="similarity">
    <text evidence="11">Belongs to the tetrahydrofolate dehydrogenase/cyclohydrolase family.</text>
</comment>
<comment type="caution">
    <text evidence="11">Lacks conserved residue(s) required for the propagation of feature annotation.</text>
</comment>
<evidence type="ECO:0000313" key="14">
    <source>
        <dbReference type="EMBL" id="AVM48034.1"/>
    </source>
</evidence>
<evidence type="ECO:0000256" key="11">
    <source>
        <dbReference type="HAMAP-Rule" id="MF_01576"/>
    </source>
</evidence>
<dbReference type="Pfam" id="PF02882">
    <property type="entry name" value="THF_DHG_CYH_C"/>
    <property type="match status" value="1"/>
</dbReference>
<dbReference type="PRINTS" id="PR00085">
    <property type="entry name" value="THFDHDRGNASE"/>
</dbReference>
<dbReference type="GO" id="GO:0000105">
    <property type="term" value="P:L-histidine biosynthetic process"/>
    <property type="evidence" value="ECO:0007669"/>
    <property type="project" value="UniProtKB-KW"/>
</dbReference>
<keyword evidence="8 11" id="KW-0368">Histidine biosynthesis</keyword>
<dbReference type="UniPathway" id="UPA00193"/>
<keyword evidence="6 11" id="KW-0521">NADP</keyword>
<keyword evidence="15" id="KW-1185">Reference proteome</keyword>
<dbReference type="SUPFAM" id="SSF51735">
    <property type="entry name" value="NAD(P)-binding Rossmann-fold domains"/>
    <property type="match status" value="1"/>
</dbReference>
<dbReference type="SUPFAM" id="SSF53223">
    <property type="entry name" value="Aminoacid dehydrogenase-like, N-terminal domain"/>
    <property type="match status" value="1"/>
</dbReference>
<dbReference type="Gene3D" id="3.40.50.720">
    <property type="entry name" value="NAD(P)-binding Rossmann-like Domain"/>
    <property type="match status" value="1"/>
</dbReference>
<accession>A0A2S0L483</accession>
<evidence type="ECO:0000256" key="6">
    <source>
        <dbReference type="ARBA" id="ARBA00022857"/>
    </source>
</evidence>
<dbReference type="InterPro" id="IPR000672">
    <property type="entry name" value="THF_DH/CycHdrlase"/>
</dbReference>
<dbReference type="EMBL" id="CP027228">
    <property type="protein sequence ID" value="AVM48034.1"/>
    <property type="molecule type" value="Genomic_DNA"/>
</dbReference>
<dbReference type="GO" id="GO:0004488">
    <property type="term" value="F:methylenetetrahydrofolate dehydrogenase (NADP+) activity"/>
    <property type="evidence" value="ECO:0007669"/>
    <property type="project" value="UniProtKB-UniRule"/>
</dbReference>
<keyword evidence="9 11" id="KW-0486">Methionine biosynthesis</keyword>
<dbReference type="PANTHER" id="PTHR48099">
    <property type="entry name" value="C-1-TETRAHYDROFOLATE SYNTHASE, CYTOPLASMIC-RELATED"/>
    <property type="match status" value="1"/>
</dbReference>
<keyword evidence="4 11" id="KW-0658">Purine biosynthesis</keyword>
<comment type="function">
    <text evidence="11">Catalyzes the oxidation of 5,10-methylenetetrahydrofolate to 5,10-methenyltetrahydrofolate and then the hydrolysis of 5,10-methenyltetrahydrofolate to 10-formyltetrahydrofolate.</text>
</comment>
<dbReference type="InterPro" id="IPR020630">
    <property type="entry name" value="THF_DH/CycHdrlase_cat_dom"/>
</dbReference>
<dbReference type="EC" id="3.5.4.9" evidence="11"/>
<comment type="catalytic activity">
    <reaction evidence="11">
        <text>(6R)-5,10-methenyltetrahydrofolate + H2O = (6R)-10-formyltetrahydrofolate + H(+)</text>
        <dbReference type="Rhea" id="RHEA:23700"/>
        <dbReference type="ChEBI" id="CHEBI:15377"/>
        <dbReference type="ChEBI" id="CHEBI:15378"/>
        <dbReference type="ChEBI" id="CHEBI:57455"/>
        <dbReference type="ChEBI" id="CHEBI:195366"/>
        <dbReference type="EC" id="3.5.4.9"/>
    </reaction>
</comment>
<organism evidence="14 15">
    <name type="scientific">Mogibacterium diversum</name>
    <dbReference type="NCBI Taxonomy" id="114527"/>
    <lineage>
        <taxon>Bacteria</taxon>
        <taxon>Bacillati</taxon>
        <taxon>Bacillota</taxon>
        <taxon>Clostridia</taxon>
        <taxon>Peptostreptococcales</taxon>
        <taxon>Anaerovoracaceae</taxon>
        <taxon>Mogibacterium</taxon>
    </lineage>
</organism>
<dbReference type="GO" id="GO:0009086">
    <property type="term" value="P:methionine biosynthetic process"/>
    <property type="evidence" value="ECO:0007669"/>
    <property type="project" value="UniProtKB-KW"/>
</dbReference>
<keyword evidence="10 11" id="KW-0511">Multifunctional enzyme</keyword>
<evidence type="ECO:0000256" key="8">
    <source>
        <dbReference type="ARBA" id="ARBA00023102"/>
    </source>
</evidence>
<evidence type="ECO:0000259" key="13">
    <source>
        <dbReference type="Pfam" id="PF02882"/>
    </source>
</evidence>
<comment type="subunit">
    <text evidence="11">Homodimer.</text>
</comment>
<evidence type="ECO:0000256" key="9">
    <source>
        <dbReference type="ARBA" id="ARBA00023167"/>
    </source>
</evidence>
<dbReference type="KEGG" id="mdv:C5Q96_03930"/>
<protein>
    <recommendedName>
        <fullName evidence="11">Bifunctional protein FolD</fullName>
    </recommendedName>
    <domain>
        <recommendedName>
            <fullName evidence="11">Methylenetetrahydrofolate dehydrogenase</fullName>
            <ecNumber evidence="11">1.5.1.5</ecNumber>
        </recommendedName>
    </domain>
    <domain>
        <recommendedName>
            <fullName evidence="11">Methenyltetrahydrofolate cyclohydrolase</fullName>
            <ecNumber evidence="11">3.5.4.9</ecNumber>
        </recommendedName>
    </domain>
</protein>
<evidence type="ECO:0000256" key="7">
    <source>
        <dbReference type="ARBA" id="ARBA00023002"/>
    </source>
</evidence>
<dbReference type="PANTHER" id="PTHR48099:SF5">
    <property type="entry name" value="C-1-TETRAHYDROFOLATE SYNTHASE, CYTOPLASMIC"/>
    <property type="match status" value="1"/>
</dbReference>
<keyword evidence="5 11" id="KW-0378">Hydrolase</keyword>
<dbReference type="InterPro" id="IPR020631">
    <property type="entry name" value="THF_DH/CycHdrlase_NAD-bd_dom"/>
</dbReference>
<dbReference type="GO" id="GO:0004477">
    <property type="term" value="F:methenyltetrahydrofolate cyclohydrolase activity"/>
    <property type="evidence" value="ECO:0007669"/>
    <property type="project" value="UniProtKB-UniRule"/>
</dbReference>
<dbReference type="GO" id="GO:0006164">
    <property type="term" value="P:purine nucleotide biosynthetic process"/>
    <property type="evidence" value="ECO:0007669"/>
    <property type="project" value="UniProtKB-KW"/>
</dbReference>
<evidence type="ECO:0000256" key="1">
    <source>
        <dbReference type="ARBA" id="ARBA00004777"/>
    </source>
</evidence>
<proteinExistence type="inferred from homology"/>